<feature type="domain" description="ABC transporter" evidence="9">
    <location>
        <begin position="346"/>
        <end position="579"/>
    </location>
</feature>
<dbReference type="PANTHER" id="PTHR24221">
    <property type="entry name" value="ATP-BINDING CASSETTE SUB-FAMILY B"/>
    <property type="match status" value="1"/>
</dbReference>
<keyword evidence="2" id="KW-0813">Transport</keyword>
<dbReference type="OrthoDB" id="9772049at2"/>
<feature type="transmembrane region" description="Helical" evidence="8">
    <location>
        <begin position="69"/>
        <end position="101"/>
    </location>
</feature>
<reference evidence="11 12" key="1">
    <citation type="submission" date="2019-01" db="EMBL/GenBank/DDBJ databases">
        <title>Geovibrio thiophilus DSM 11263, complete genome.</title>
        <authorList>
            <person name="Spring S."/>
            <person name="Bunk B."/>
            <person name="Sproer C."/>
        </authorList>
    </citation>
    <scope>NUCLEOTIDE SEQUENCE [LARGE SCALE GENOMIC DNA]</scope>
    <source>
        <strain evidence="11 12">DSM 11263</strain>
    </source>
</reference>
<evidence type="ECO:0000259" key="10">
    <source>
        <dbReference type="PROSITE" id="PS50929"/>
    </source>
</evidence>
<dbReference type="GO" id="GO:0005524">
    <property type="term" value="F:ATP binding"/>
    <property type="evidence" value="ECO:0007669"/>
    <property type="project" value="UniProtKB-KW"/>
</dbReference>
<organism evidence="11 12">
    <name type="scientific">Geovibrio thiophilus</name>
    <dbReference type="NCBI Taxonomy" id="139438"/>
    <lineage>
        <taxon>Bacteria</taxon>
        <taxon>Pseudomonadati</taxon>
        <taxon>Deferribacterota</taxon>
        <taxon>Deferribacteres</taxon>
        <taxon>Deferribacterales</taxon>
        <taxon>Geovibrionaceae</taxon>
        <taxon>Geovibrio</taxon>
    </lineage>
</organism>
<proteinExistence type="predicted"/>
<dbReference type="Gene3D" id="3.40.50.300">
    <property type="entry name" value="P-loop containing nucleotide triphosphate hydrolases"/>
    <property type="match status" value="1"/>
</dbReference>
<feature type="transmembrane region" description="Helical" evidence="8">
    <location>
        <begin position="23"/>
        <end position="49"/>
    </location>
</feature>
<dbReference type="Proteomes" id="UP000287502">
    <property type="component" value="Chromosome"/>
</dbReference>
<comment type="subcellular location">
    <subcellularLocation>
        <location evidence="1">Cell membrane</location>
        <topology evidence="1">Multi-pass membrane protein</topology>
    </subcellularLocation>
</comment>
<protein>
    <submittedName>
        <fullName evidence="11">ABC transporter ATP-binding protein</fullName>
    </submittedName>
</protein>
<evidence type="ECO:0000256" key="6">
    <source>
        <dbReference type="ARBA" id="ARBA00022989"/>
    </source>
</evidence>
<dbReference type="AlphaFoldDB" id="A0A3R5Z187"/>
<evidence type="ECO:0000256" key="5">
    <source>
        <dbReference type="ARBA" id="ARBA00022840"/>
    </source>
</evidence>
<evidence type="ECO:0000256" key="3">
    <source>
        <dbReference type="ARBA" id="ARBA00022692"/>
    </source>
</evidence>
<keyword evidence="3 8" id="KW-0812">Transmembrane</keyword>
<dbReference type="EMBL" id="CP035108">
    <property type="protein sequence ID" value="QAR34502.1"/>
    <property type="molecule type" value="Genomic_DNA"/>
</dbReference>
<evidence type="ECO:0000256" key="4">
    <source>
        <dbReference type="ARBA" id="ARBA00022741"/>
    </source>
</evidence>
<dbReference type="Gene3D" id="1.20.1560.10">
    <property type="entry name" value="ABC transporter type 1, transmembrane domain"/>
    <property type="match status" value="1"/>
</dbReference>
<dbReference type="SUPFAM" id="SSF52540">
    <property type="entry name" value="P-loop containing nucleoside triphosphate hydrolases"/>
    <property type="match status" value="1"/>
</dbReference>
<dbReference type="InterPro" id="IPR027417">
    <property type="entry name" value="P-loop_NTPase"/>
</dbReference>
<evidence type="ECO:0000256" key="7">
    <source>
        <dbReference type="ARBA" id="ARBA00023136"/>
    </source>
</evidence>
<evidence type="ECO:0000313" key="11">
    <source>
        <dbReference type="EMBL" id="QAR34502.1"/>
    </source>
</evidence>
<dbReference type="Pfam" id="PF00005">
    <property type="entry name" value="ABC_tran"/>
    <property type="match status" value="1"/>
</dbReference>
<keyword evidence="7 8" id="KW-0472">Membrane</keyword>
<dbReference type="PROSITE" id="PS50929">
    <property type="entry name" value="ABC_TM1F"/>
    <property type="match status" value="1"/>
</dbReference>
<dbReference type="PROSITE" id="PS00211">
    <property type="entry name" value="ABC_TRANSPORTER_1"/>
    <property type="match status" value="1"/>
</dbReference>
<dbReference type="Pfam" id="PF00664">
    <property type="entry name" value="ABC_membrane"/>
    <property type="match status" value="1"/>
</dbReference>
<evidence type="ECO:0000256" key="2">
    <source>
        <dbReference type="ARBA" id="ARBA00022448"/>
    </source>
</evidence>
<keyword evidence="5 11" id="KW-0067">ATP-binding</keyword>
<dbReference type="KEGG" id="gtl:EP073_08880"/>
<feature type="domain" description="ABC transmembrane type-1" evidence="10">
    <location>
        <begin position="25"/>
        <end position="315"/>
    </location>
</feature>
<dbReference type="CDD" id="cd07346">
    <property type="entry name" value="ABC_6TM_exporters"/>
    <property type="match status" value="1"/>
</dbReference>
<evidence type="ECO:0000256" key="1">
    <source>
        <dbReference type="ARBA" id="ARBA00004651"/>
    </source>
</evidence>
<accession>A0A3R5Z187</accession>
<dbReference type="InterPro" id="IPR003593">
    <property type="entry name" value="AAA+_ATPase"/>
</dbReference>
<feature type="transmembrane region" description="Helical" evidence="8">
    <location>
        <begin position="171"/>
        <end position="189"/>
    </location>
</feature>
<dbReference type="GO" id="GO:0140359">
    <property type="term" value="F:ABC-type transporter activity"/>
    <property type="evidence" value="ECO:0007669"/>
    <property type="project" value="InterPro"/>
</dbReference>
<dbReference type="PROSITE" id="PS50893">
    <property type="entry name" value="ABC_TRANSPORTER_2"/>
    <property type="match status" value="1"/>
</dbReference>
<dbReference type="SMART" id="SM00382">
    <property type="entry name" value="AAA"/>
    <property type="match status" value="1"/>
</dbReference>
<dbReference type="InterPro" id="IPR017871">
    <property type="entry name" value="ABC_transporter-like_CS"/>
</dbReference>
<keyword evidence="12" id="KW-1185">Reference proteome</keyword>
<dbReference type="GO" id="GO:0034040">
    <property type="term" value="F:ATPase-coupled lipid transmembrane transporter activity"/>
    <property type="evidence" value="ECO:0007669"/>
    <property type="project" value="TreeGrafter"/>
</dbReference>
<feature type="transmembrane region" description="Helical" evidence="8">
    <location>
        <begin position="146"/>
        <end position="165"/>
    </location>
</feature>
<dbReference type="PANTHER" id="PTHR24221:SF397">
    <property type="entry name" value="ABC TRANSPORTER, ATP-BINDING TRANSMEMBRANE PROTEIN"/>
    <property type="match status" value="1"/>
</dbReference>
<name>A0A3R5Z187_9BACT</name>
<evidence type="ECO:0000313" key="12">
    <source>
        <dbReference type="Proteomes" id="UP000287502"/>
    </source>
</evidence>
<dbReference type="GO" id="GO:0005886">
    <property type="term" value="C:plasma membrane"/>
    <property type="evidence" value="ECO:0007669"/>
    <property type="project" value="UniProtKB-SubCell"/>
</dbReference>
<evidence type="ECO:0000256" key="8">
    <source>
        <dbReference type="SAM" id="Phobius"/>
    </source>
</evidence>
<feature type="transmembrane region" description="Helical" evidence="8">
    <location>
        <begin position="289"/>
        <end position="308"/>
    </location>
</feature>
<dbReference type="InterPro" id="IPR039421">
    <property type="entry name" value="Type_1_exporter"/>
</dbReference>
<dbReference type="InterPro" id="IPR003439">
    <property type="entry name" value="ABC_transporter-like_ATP-bd"/>
</dbReference>
<dbReference type="SUPFAM" id="SSF90123">
    <property type="entry name" value="ABC transporter transmembrane region"/>
    <property type="match status" value="1"/>
</dbReference>
<dbReference type="InterPro" id="IPR036640">
    <property type="entry name" value="ABC1_TM_sf"/>
</dbReference>
<evidence type="ECO:0000259" key="9">
    <source>
        <dbReference type="PROSITE" id="PS50893"/>
    </source>
</evidence>
<dbReference type="InterPro" id="IPR011527">
    <property type="entry name" value="ABC1_TM_dom"/>
</dbReference>
<sequence>MERTDNISGIKRLLEIAGTKKKFLIASMLLSVTATALQFVPVTAVYFIISELAENASDIHKADVSWLYRLGFISLGAVGIAGIMLYAAFMCSHIAAFNILYELRVKLSEKLTKLSMGFFTNRTTGGIKKIMTEDVERIELFVAHHIPDITGAVVFPVFTALYLFFTDWRMALALFIPLGAALYIQTRMFSSNDLYREFNLALENMNSAVAEYVKGMPVVKVFNADAESFESLKKSVYSFRDLAFRITKQYALIYPAFLTVLSAPLLFLIPAAGYFGLNTEDYTAYAPKIFLFLILGSGMFFPFLKLIFMVNNLRQITVGLERVDGVLNMEEMREPSVPAVPDDSSVEFADVTFSYGNESVLKDVSFRVEAGSVTAIVGPSGAGKSTVGMLAARFWDIQDGEIKIGGVNIKDMSTEILMNHVSFVFQENFLFFDTIEENIRMGNTDAAMDDVVNAAKAACCHEFIENLPDGYATLVGEGGTYLSGGEQQRVAIARAILKNSPVLILDEATAYADPDNEGRILEAFSKLIKDKTVLVIAHRLSTVRNAGQIIVMDRGRITERGIHEELVSADGLYAKMWRTYSYMREWKIDVKKGGRR</sequence>
<keyword evidence="6 8" id="KW-1133">Transmembrane helix</keyword>
<keyword evidence="4" id="KW-0547">Nucleotide-binding</keyword>
<feature type="transmembrane region" description="Helical" evidence="8">
    <location>
        <begin position="252"/>
        <end position="277"/>
    </location>
</feature>
<dbReference type="FunFam" id="3.40.50.300:FF:000287">
    <property type="entry name" value="Multidrug ABC transporter ATP-binding protein"/>
    <property type="match status" value="1"/>
</dbReference>
<gene>
    <name evidence="11" type="ORF">EP073_08880</name>
</gene>
<dbReference type="GO" id="GO:0016887">
    <property type="term" value="F:ATP hydrolysis activity"/>
    <property type="evidence" value="ECO:0007669"/>
    <property type="project" value="InterPro"/>
</dbReference>